<dbReference type="InterPro" id="IPR014825">
    <property type="entry name" value="DNA_alkylation"/>
</dbReference>
<name>A0AAN0RIP4_9RHOB</name>
<dbReference type="Proteomes" id="UP000028680">
    <property type="component" value="Chromosome"/>
</dbReference>
<dbReference type="Pfam" id="PF08713">
    <property type="entry name" value="DNA_alkylation"/>
    <property type="match status" value="1"/>
</dbReference>
<sequence>MLIEDAIAMLQLHEVPGKAAKMRAYYKVERVYWGLTTPVLDDQARQWRQDLSLADRLQLAAELWASNAHEGRICAAKLLTQARIRPDDNAAWQLLQTWLAEVDCAAICDHLCLAGHRRLSADVTRMDEMAAWPQSPHLWTRRAALAMTLPWAKMRNPNAANLAIRERALGWAAGLAEDPSKIIQQAVAEWVYELSRKSPERAQGFLDAHGHKLRNAARRDASRKLPRPA</sequence>
<organism evidence="2 3">
    <name type="scientific">Planktomarina temperata RCA23</name>
    <dbReference type="NCBI Taxonomy" id="666509"/>
    <lineage>
        <taxon>Bacteria</taxon>
        <taxon>Pseudomonadati</taxon>
        <taxon>Pseudomonadota</taxon>
        <taxon>Alphaproteobacteria</taxon>
        <taxon>Rhodobacterales</taxon>
        <taxon>Paracoccaceae</taxon>
        <taxon>Planktomarina</taxon>
    </lineage>
</organism>
<dbReference type="KEGG" id="ptp:RCA23_c13380"/>
<dbReference type="RefSeq" id="WP_044049677.1">
    <property type="nucleotide sequence ID" value="NZ_CP003984.1"/>
</dbReference>
<feature type="region of interest" description="Disordered" evidence="1">
    <location>
        <begin position="206"/>
        <end position="229"/>
    </location>
</feature>
<dbReference type="EMBL" id="CP003984">
    <property type="protein sequence ID" value="AII86881.1"/>
    <property type="molecule type" value="Genomic_DNA"/>
</dbReference>
<reference evidence="2 3" key="1">
    <citation type="journal article" date="2014" name="ISME J.">
        <title>Adaptation of an abundant Roseobacter RCA organism to pelagic systems revealed by genomic and transcriptomic analyses.</title>
        <authorList>
            <person name="Voget S."/>
            <person name="Wemheuer B."/>
            <person name="Brinkhoff T."/>
            <person name="Vollmers J."/>
            <person name="Dietrich S."/>
            <person name="Giebel H.A."/>
            <person name="Beardsley C."/>
            <person name="Sardemann C."/>
            <person name="Bakenhus I."/>
            <person name="Billerbeck S."/>
            <person name="Daniel R."/>
            <person name="Simon M."/>
        </authorList>
    </citation>
    <scope>NUCLEOTIDE SEQUENCE [LARGE SCALE GENOMIC DNA]</scope>
    <source>
        <strain evidence="2 3">RCA23</strain>
    </source>
</reference>
<dbReference type="InterPro" id="IPR016024">
    <property type="entry name" value="ARM-type_fold"/>
</dbReference>
<evidence type="ECO:0000256" key="1">
    <source>
        <dbReference type="SAM" id="MobiDB-lite"/>
    </source>
</evidence>
<evidence type="ECO:0000313" key="3">
    <source>
        <dbReference type="Proteomes" id="UP000028680"/>
    </source>
</evidence>
<dbReference type="PANTHER" id="PTHR34070">
    <property type="entry name" value="ARMADILLO-TYPE FOLD"/>
    <property type="match status" value="1"/>
</dbReference>
<keyword evidence="3" id="KW-1185">Reference proteome</keyword>
<protein>
    <submittedName>
        <fullName evidence="2">DNA alkylation repair enzyme</fullName>
    </submittedName>
</protein>
<accession>A0AAN0RIP4</accession>
<gene>
    <name evidence="2" type="ORF">RCA23_c13380</name>
</gene>
<dbReference type="CDD" id="cd06561">
    <property type="entry name" value="AlkD_like"/>
    <property type="match status" value="1"/>
</dbReference>
<proteinExistence type="predicted"/>
<dbReference type="Gene3D" id="1.25.10.90">
    <property type="match status" value="1"/>
</dbReference>
<dbReference type="AlphaFoldDB" id="A0AAN0RIP4"/>
<evidence type="ECO:0000313" key="2">
    <source>
        <dbReference type="EMBL" id="AII86881.1"/>
    </source>
</evidence>
<dbReference type="SUPFAM" id="SSF48371">
    <property type="entry name" value="ARM repeat"/>
    <property type="match status" value="1"/>
</dbReference>
<dbReference type="PANTHER" id="PTHR34070:SF1">
    <property type="entry name" value="DNA ALKYLATION REPAIR PROTEIN"/>
    <property type="match status" value="1"/>
</dbReference>